<sequence length="9" mass="1327">RRRSRRRKR</sequence>
<feature type="non-terminal residue" evidence="1">
    <location>
        <position position="9"/>
    </location>
</feature>
<organism evidence="1">
    <name type="scientific">Triticum aestivum</name>
    <name type="common">Wheat</name>
    <dbReference type="NCBI Taxonomy" id="4565"/>
    <lineage>
        <taxon>Eukaryota</taxon>
        <taxon>Viridiplantae</taxon>
        <taxon>Streptophyta</taxon>
        <taxon>Embryophyta</taxon>
        <taxon>Tracheophyta</taxon>
        <taxon>Spermatophyta</taxon>
        <taxon>Magnoliopsida</taxon>
        <taxon>Liliopsida</taxon>
        <taxon>Poales</taxon>
        <taxon>Poaceae</taxon>
        <taxon>BOP clade</taxon>
        <taxon>Pooideae</taxon>
        <taxon>Triticodae</taxon>
        <taxon>Triticeae</taxon>
        <taxon>Triticinae</taxon>
        <taxon>Triticum</taxon>
    </lineage>
</organism>
<dbReference type="EMBL" id="CM022221">
    <property type="protein sequence ID" value="KAF7051718.1"/>
    <property type="molecule type" value="Genomic_DNA"/>
</dbReference>
<evidence type="ECO:0000313" key="1">
    <source>
        <dbReference type="EMBL" id="KAF7051718.1"/>
    </source>
</evidence>
<reference evidence="1" key="2">
    <citation type="submission" date="2020-03" db="EMBL/GenBank/DDBJ databases">
        <title>The second near-complete assembly of the hexaploid bread wheat (Triticum aestivum) genome.</title>
        <authorList>
            <person name="Zimin A.V."/>
            <person name="Puiu D."/>
            <person name="Shumante A."/>
            <person name="Alonge M."/>
            <person name="Salzberg S.L."/>
        </authorList>
    </citation>
    <scope>NUCLEOTIDE SEQUENCE</scope>
    <source>
        <tissue evidence="1">Leaf</tissue>
    </source>
</reference>
<reference evidence="1" key="1">
    <citation type="journal article" date="2017" name="Gigascience">
        <title>The first near-complete assembly of the hexaploid bread wheat genome, Triticum aestivum.</title>
        <authorList>
            <person name="Zimin A.V."/>
            <person name="Puiu D."/>
            <person name="Hall R."/>
            <person name="Kingan S."/>
            <person name="Clavijo B.J."/>
            <person name="Salzberg S.L."/>
        </authorList>
    </citation>
    <scope>NUCLEOTIDE SEQUENCE</scope>
    <source>
        <tissue evidence="1">Leaf</tissue>
    </source>
</reference>
<accession>A0A9R1GR71</accession>
<feature type="non-terminal residue" evidence="1">
    <location>
        <position position="1"/>
    </location>
</feature>
<gene>
    <name evidence="1" type="ORF">CFC21_059932</name>
</gene>
<name>A0A9R1GR71_WHEAT</name>
<comment type="caution">
    <text evidence="1">The sequence shown here is derived from an EMBL/GenBank/DDBJ whole genome shotgun (WGS) entry which is preliminary data.</text>
</comment>
<dbReference type="Proteomes" id="UP000815260">
    <property type="component" value="Chromosome 4B"/>
</dbReference>
<protein>
    <submittedName>
        <fullName evidence="1">Uncharacterized protein</fullName>
    </submittedName>
</protein>
<proteinExistence type="predicted"/>